<evidence type="ECO:0000313" key="5">
    <source>
        <dbReference type="Proteomes" id="UP000199315"/>
    </source>
</evidence>
<accession>A0A1D3TQX0</accession>
<dbReference type="CDD" id="cd00609">
    <property type="entry name" value="AAT_like"/>
    <property type="match status" value="1"/>
</dbReference>
<dbReference type="Pfam" id="PF00155">
    <property type="entry name" value="Aminotran_1_2"/>
    <property type="match status" value="1"/>
</dbReference>
<dbReference type="SUPFAM" id="SSF53383">
    <property type="entry name" value="PLP-dependent transferases"/>
    <property type="match status" value="1"/>
</dbReference>
<sequence length="346" mass="38694">MWNMHQHGGDIYRNKAISDFSVNINLSGTPESVMEAACRGVRSSFRYPDTRCQDLRKAISESAGIPAEEIICGNGAADLIYSLVLAARPEKALVPAPSFFEYGQALRAMGCTVVCHYMKEENGFALGEDFLQAITPDIGIVFLCNPNNPTGTLIDKGLMERIIKRCEEHHVLLAVDECFMDFAEDAVEYSVMDIYGRTETLFVLKAFTKLYAMPGLRLGYGFCRDMQLLEKMKEVSQPWSVSIPAQEAGIAALKETEYVKRSLEILKKEKAFLLEGLDRLGLKVYGSAANYLFFRAGEGLFEKCLEKGFLIRDCGNYEGLSEGYYRIAVKTHEENELFLKALGEVV</sequence>
<dbReference type="InterPro" id="IPR015421">
    <property type="entry name" value="PyrdxlP-dep_Trfase_major"/>
</dbReference>
<dbReference type="EMBL" id="FMKA01000003">
    <property type="protein sequence ID" value="SCP96041.1"/>
    <property type="molecule type" value="Genomic_DNA"/>
</dbReference>
<protein>
    <submittedName>
        <fullName evidence="4">Threonine-phosphate decarboxylase</fullName>
    </submittedName>
</protein>
<dbReference type="STRING" id="1619234.SAMN05421730_1003136"/>
<dbReference type="Gene3D" id="3.90.1150.10">
    <property type="entry name" value="Aspartate Aminotransferase, domain 1"/>
    <property type="match status" value="1"/>
</dbReference>
<dbReference type="GO" id="GO:0003824">
    <property type="term" value="F:catalytic activity"/>
    <property type="evidence" value="ECO:0007669"/>
    <property type="project" value="UniProtKB-ARBA"/>
</dbReference>
<dbReference type="InterPro" id="IPR015424">
    <property type="entry name" value="PyrdxlP-dep_Trfase"/>
</dbReference>
<name>A0A1D3TQX0_9FIRM</name>
<keyword evidence="5" id="KW-1185">Reference proteome</keyword>
<dbReference type="InterPro" id="IPR015422">
    <property type="entry name" value="PyrdxlP-dep_Trfase_small"/>
</dbReference>
<dbReference type="RefSeq" id="WP_091230876.1">
    <property type="nucleotide sequence ID" value="NZ_FMKA01000003.1"/>
</dbReference>
<evidence type="ECO:0000256" key="2">
    <source>
        <dbReference type="ARBA" id="ARBA00022898"/>
    </source>
</evidence>
<dbReference type="OrthoDB" id="9813612at2"/>
<evidence type="ECO:0000313" key="4">
    <source>
        <dbReference type="EMBL" id="SCP96041.1"/>
    </source>
</evidence>
<dbReference type="InterPro" id="IPR004839">
    <property type="entry name" value="Aminotransferase_I/II_large"/>
</dbReference>
<proteinExistence type="predicted"/>
<dbReference type="Gene3D" id="3.40.640.10">
    <property type="entry name" value="Type I PLP-dependent aspartate aminotransferase-like (Major domain)"/>
    <property type="match status" value="1"/>
</dbReference>
<dbReference type="Proteomes" id="UP000199315">
    <property type="component" value="Unassembled WGS sequence"/>
</dbReference>
<gene>
    <name evidence="4" type="ORF">SAMN05421730_1003136</name>
</gene>
<dbReference type="PANTHER" id="PTHR42885:SF1">
    <property type="entry name" value="THREONINE-PHOSPHATE DECARBOXYLASE"/>
    <property type="match status" value="1"/>
</dbReference>
<dbReference type="GO" id="GO:0030170">
    <property type="term" value="F:pyridoxal phosphate binding"/>
    <property type="evidence" value="ECO:0007669"/>
    <property type="project" value="InterPro"/>
</dbReference>
<dbReference type="PANTHER" id="PTHR42885">
    <property type="entry name" value="HISTIDINOL-PHOSPHATE AMINOTRANSFERASE-RELATED"/>
    <property type="match status" value="1"/>
</dbReference>
<evidence type="ECO:0000259" key="3">
    <source>
        <dbReference type="Pfam" id="PF00155"/>
    </source>
</evidence>
<reference evidence="4 5" key="1">
    <citation type="submission" date="2016-09" db="EMBL/GenBank/DDBJ databases">
        <authorList>
            <person name="Capua I."/>
            <person name="De Benedictis P."/>
            <person name="Joannis T."/>
            <person name="Lombin L.H."/>
            <person name="Cattoli G."/>
        </authorList>
    </citation>
    <scope>NUCLEOTIDE SEQUENCE [LARGE SCALE GENOMIC DNA]</scope>
    <source>
        <strain evidence="4 5">GluBS11</strain>
    </source>
</reference>
<keyword evidence="2" id="KW-0663">Pyridoxal phosphate</keyword>
<dbReference type="AlphaFoldDB" id="A0A1D3TQX0"/>
<evidence type="ECO:0000256" key="1">
    <source>
        <dbReference type="ARBA" id="ARBA00001933"/>
    </source>
</evidence>
<comment type="cofactor">
    <cofactor evidence="1">
        <name>pyridoxal 5'-phosphate</name>
        <dbReference type="ChEBI" id="CHEBI:597326"/>
    </cofactor>
</comment>
<feature type="domain" description="Aminotransferase class I/classII large" evidence="3">
    <location>
        <begin position="19"/>
        <end position="342"/>
    </location>
</feature>
<organism evidence="4 5">
    <name type="scientific">Anaerobium acetethylicum</name>
    <dbReference type="NCBI Taxonomy" id="1619234"/>
    <lineage>
        <taxon>Bacteria</taxon>
        <taxon>Bacillati</taxon>
        <taxon>Bacillota</taxon>
        <taxon>Clostridia</taxon>
        <taxon>Lachnospirales</taxon>
        <taxon>Lachnospiraceae</taxon>
        <taxon>Anaerobium</taxon>
    </lineage>
</organism>